<evidence type="ECO:0000313" key="5">
    <source>
        <dbReference type="EMBL" id="RVW61463.1"/>
    </source>
</evidence>
<feature type="domain" description="Reverse transcriptase zinc-binding" evidence="4">
    <location>
        <begin position="494"/>
        <end position="553"/>
    </location>
</feature>
<dbReference type="InterPro" id="IPR011263">
    <property type="entry name" value="DNA-dir_RNA_pol_RpoA/D/Rpb3"/>
</dbReference>
<reference evidence="5 6" key="1">
    <citation type="journal article" date="2018" name="PLoS Genet.">
        <title>Population sequencing reveals clonal diversity and ancestral inbreeding in the grapevine cultivar Chardonnay.</title>
        <authorList>
            <person name="Roach M.J."/>
            <person name="Johnson D.L."/>
            <person name="Bohlmann J."/>
            <person name="van Vuuren H.J."/>
            <person name="Jones S.J."/>
            <person name="Pretorius I.S."/>
            <person name="Schmidt S.A."/>
            <person name="Borneman A.R."/>
        </authorList>
    </citation>
    <scope>NUCLEOTIDE SEQUENCE [LARGE SCALE GENOMIC DNA]</scope>
    <source>
        <strain evidence="6">cv. Chardonnay</strain>
        <tissue evidence="5">Leaf</tissue>
    </source>
</reference>
<dbReference type="InterPro" id="IPR026960">
    <property type="entry name" value="RVT-Znf"/>
</dbReference>
<dbReference type="GO" id="GO:0046983">
    <property type="term" value="F:protein dimerization activity"/>
    <property type="evidence" value="ECO:0007669"/>
    <property type="project" value="InterPro"/>
</dbReference>
<dbReference type="InterPro" id="IPR036603">
    <property type="entry name" value="RBP11-like"/>
</dbReference>
<dbReference type="GO" id="GO:0000428">
    <property type="term" value="C:DNA-directed RNA polymerase complex"/>
    <property type="evidence" value="ECO:0007669"/>
    <property type="project" value="UniProtKB-KW"/>
</dbReference>
<dbReference type="AlphaFoldDB" id="A0A438FND0"/>
<dbReference type="GO" id="GO:0003899">
    <property type="term" value="F:DNA-directed RNA polymerase activity"/>
    <property type="evidence" value="ECO:0007669"/>
    <property type="project" value="InterPro"/>
</dbReference>
<organism evidence="5 6">
    <name type="scientific">Vitis vinifera</name>
    <name type="common">Grape</name>
    <dbReference type="NCBI Taxonomy" id="29760"/>
    <lineage>
        <taxon>Eukaryota</taxon>
        <taxon>Viridiplantae</taxon>
        <taxon>Streptophyta</taxon>
        <taxon>Embryophyta</taxon>
        <taxon>Tracheophyta</taxon>
        <taxon>Spermatophyta</taxon>
        <taxon>Magnoliopsida</taxon>
        <taxon>eudicotyledons</taxon>
        <taxon>Gunneridae</taxon>
        <taxon>Pentapetalae</taxon>
        <taxon>rosids</taxon>
        <taxon>Vitales</taxon>
        <taxon>Vitaceae</taxon>
        <taxon>Viteae</taxon>
        <taxon>Vitis</taxon>
    </lineage>
</organism>
<evidence type="ECO:0000259" key="4">
    <source>
        <dbReference type="Pfam" id="PF13966"/>
    </source>
</evidence>
<comment type="caution">
    <text evidence="5">The sequence shown here is derived from an EMBL/GenBank/DDBJ whole genome shotgun (WGS) entry which is preliminary data.</text>
</comment>
<dbReference type="Proteomes" id="UP000288805">
    <property type="component" value="Unassembled WGS sequence"/>
</dbReference>
<feature type="domain" description="DNA-directed RNA polymerase RpoA/D/Rpb3-type" evidence="3">
    <location>
        <begin position="78"/>
        <end position="114"/>
    </location>
</feature>
<dbReference type="Gene3D" id="3.30.1360.10">
    <property type="entry name" value="RNA polymerase, RBP11-like subunit"/>
    <property type="match status" value="1"/>
</dbReference>
<dbReference type="GO" id="GO:0006351">
    <property type="term" value="P:DNA-templated transcription"/>
    <property type="evidence" value="ECO:0007669"/>
    <property type="project" value="InterPro"/>
</dbReference>
<dbReference type="PANTHER" id="PTHR33116:SF78">
    <property type="entry name" value="OS12G0587133 PROTEIN"/>
    <property type="match status" value="1"/>
</dbReference>
<keyword evidence="1" id="KW-0240">DNA-directed RNA polymerase</keyword>
<name>A0A438FND0_VITVI</name>
<dbReference type="Pfam" id="PF13966">
    <property type="entry name" value="zf-RVT"/>
    <property type="match status" value="1"/>
</dbReference>
<accession>A0A438FND0</accession>
<protein>
    <submittedName>
        <fullName evidence="5">Putative ribonuclease H protein</fullName>
    </submittedName>
</protein>
<evidence type="ECO:0000313" key="6">
    <source>
        <dbReference type="Proteomes" id="UP000288805"/>
    </source>
</evidence>
<dbReference type="Pfam" id="PF01193">
    <property type="entry name" value="RNA_pol_L"/>
    <property type="match status" value="1"/>
</dbReference>
<gene>
    <name evidence="5" type="primary">VvCHDp000001_235</name>
    <name evidence="5" type="ORF">CK203_032097</name>
</gene>
<sequence>MDPIPLASCAHVLVSNGRINVSYKVFLSFSIPFLMGAIPFNKSCSKHSLRVVVADAEAYTYDDEVLKKAEAMGKPGLVEIYAKEDSFIFTVESTGAIKASQLVLNAIDVLKQKLDAVRLSEDTSYFLVGGFLTPCLVRGRRGEGVQITHLLFADDTLVFCEAKEDQLTHLCWLLMWFEALSGLKVNMEKSELIPVGRVENVGELADEFGYKVGNLPSTYLGMPLGAPFKSSGVWDGIEERFKKRLAMWKRQYISKGGRITLIRSTLSNLPIYFMSIFQIPRAVRIRLEKIQRDFLWGGGALEQKPHLVRWSIVCDDKGKGGLGVKSLGLFNKALLGKWAWRFANEKTALWNQVIRRKYGEEKGGWRSCEIREAYGVGLWKAINKVGQFVTPFFGYEVGDGKNVRFWKDKWCGTSPLSEAFPSLFSIASSKEAWVNEVWTAEGDRRGSWTPTFNRPFNDWELEEVGRLLRCLEGKMVRVDEEDRVRWVESKDGVFSVKSLYRAMQPVSSAWFPSKIIWMSYAQPKISFFAWEASWGRVLTLDHLQKRGWALANRLERFLYGQEEEGDVAFGTVMLVLGHLEG</sequence>
<dbReference type="PANTHER" id="PTHR33116">
    <property type="entry name" value="REVERSE TRANSCRIPTASE ZINC-BINDING DOMAIN-CONTAINING PROTEIN-RELATED-RELATED"/>
    <property type="match status" value="1"/>
</dbReference>
<dbReference type="EMBL" id="QGNW01000841">
    <property type="protein sequence ID" value="RVW61463.1"/>
    <property type="molecule type" value="Genomic_DNA"/>
</dbReference>
<evidence type="ECO:0000259" key="3">
    <source>
        <dbReference type="Pfam" id="PF01193"/>
    </source>
</evidence>
<proteinExistence type="predicted"/>
<evidence type="ECO:0000256" key="1">
    <source>
        <dbReference type="ARBA" id="ARBA00022478"/>
    </source>
</evidence>
<dbReference type="SUPFAM" id="SSF55257">
    <property type="entry name" value="RBP11-like subunits of RNA polymerase"/>
    <property type="match status" value="1"/>
</dbReference>
<evidence type="ECO:0000256" key="2">
    <source>
        <dbReference type="ARBA" id="ARBA00023163"/>
    </source>
</evidence>
<keyword evidence="2" id="KW-0804">Transcription</keyword>